<gene>
    <name evidence="2" type="ORF">EI684_12225</name>
</gene>
<dbReference type="NCBIfam" id="TIGR01451">
    <property type="entry name" value="B_ant_repeat"/>
    <property type="match status" value="2"/>
</dbReference>
<evidence type="ECO:0000313" key="3">
    <source>
        <dbReference type="Proteomes" id="UP000280307"/>
    </source>
</evidence>
<name>A0A426TYF2_9CHLR</name>
<dbReference type="PANTHER" id="PTHR34819:SF5">
    <property type="entry name" value="CONSERVED REPEAT DOMAIN PROTEIN"/>
    <property type="match status" value="1"/>
</dbReference>
<protein>
    <submittedName>
        <fullName evidence="2">DUF11 domain-containing protein</fullName>
    </submittedName>
</protein>
<dbReference type="Gene3D" id="2.60.40.10">
    <property type="entry name" value="Immunoglobulins"/>
    <property type="match status" value="2"/>
</dbReference>
<dbReference type="EMBL" id="RSAS01000478">
    <property type="protein sequence ID" value="RRR70993.1"/>
    <property type="molecule type" value="Genomic_DNA"/>
</dbReference>
<sequence>ILQRPRLTITLTSPSPVIAGQEFDYTIIIGNTGSRDALNVNLVHDLPTVITYVSATGDHSVSGQRITWANLGTLAINGSQSFTVRVRATSDLNHFPITTAPDRRTDITAVSWATVGASNAISAMAVRSVVINRPEVSISLSGPTPILVGDEATYILTYRNTGTAIATGVQARYTIPTGYSVVSTSPAATNISGHVLTWDIGDLAAGASGTLTVRVIPTVTALDSGQHLAQVSTTSVCDSAHNNQATLDVRVLFPDVWVELITPTTGARLDVGRAHQVIANFGNYGDGLARSNLITFTFPVEVTDFPSLPADCVRITPNNMVRCNVGDIAPGASDSRTFQFNLPADFPPDDVAISVRIDTATPERPADMGNNEASRTCDAVRPNVYIQVRGVNQTPPDAGWRSYVRFVVSYGNDVSSTTLPEALRRPQNRTWRAENVVVTVPIPANATLFQVNRLSGSITPVQTGGSVGFTAPVLDALQTGSFEVILEVNEQPGSSVGLAAEIATSSPGDEPVDNRSSDAVTILEPPLSVPQGTGDLRLAIHSTFDPASGGASATDAVYISDGTNITWPAGEVLDFTPRLETLVIPDPTFGDPTTPYQIQGRIIGWSIVNFGLPAGPVAAHNGADARGTTGCRAGSTTLAGTQLAGCTYVYPGASGNFTPLSHVIPAYTPTESEMANQGHVYWTHQPVAGADLPSMRPDVYLFALPELRPVEIRVAVEVEVRVMNLYPGAPVDWALAPVELTSIPRQRHGYEGTFVVTLLVPRSVIGPGN</sequence>
<feature type="domain" description="DUF11" evidence="1">
    <location>
        <begin position="144"/>
        <end position="247"/>
    </location>
</feature>
<accession>A0A426TYF2</accession>
<dbReference type="Proteomes" id="UP000280307">
    <property type="component" value="Unassembled WGS sequence"/>
</dbReference>
<feature type="domain" description="DUF11" evidence="1">
    <location>
        <begin position="9"/>
        <end position="91"/>
    </location>
</feature>
<feature type="non-terminal residue" evidence="2">
    <location>
        <position position="1"/>
    </location>
</feature>
<dbReference type="PANTHER" id="PTHR34819">
    <property type="entry name" value="LARGE CYSTEINE-RICH PERIPLASMIC PROTEIN OMCB"/>
    <property type="match status" value="1"/>
</dbReference>
<proteinExistence type="predicted"/>
<dbReference type="InterPro" id="IPR051172">
    <property type="entry name" value="Chlamydia_OmcB"/>
</dbReference>
<dbReference type="Pfam" id="PF01345">
    <property type="entry name" value="DUF11"/>
    <property type="match status" value="2"/>
</dbReference>
<evidence type="ECO:0000259" key="1">
    <source>
        <dbReference type="Pfam" id="PF01345"/>
    </source>
</evidence>
<dbReference type="InterPro" id="IPR013783">
    <property type="entry name" value="Ig-like_fold"/>
</dbReference>
<dbReference type="AlphaFoldDB" id="A0A426TYF2"/>
<dbReference type="InterPro" id="IPR047589">
    <property type="entry name" value="DUF11_rpt"/>
</dbReference>
<reference evidence="2 3" key="1">
    <citation type="submission" date="2018-12" db="EMBL/GenBank/DDBJ databases">
        <title>Genome Sequence of Candidatus Viridilinea halotolerans isolated from saline sulfide-rich spring.</title>
        <authorList>
            <person name="Grouzdev D.S."/>
            <person name="Burganskaya E.I."/>
            <person name="Krutkina M.S."/>
            <person name="Sukhacheva M.V."/>
            <person name="Gorlenko V.M."/>
        </authorList>
    </citation>
    <scope>NUCLEOTIDE SEQUENCE [LARGE SCALE GENOMIC DNA]</scope>
    <source>
        <strain evidence="2">Chok-6</strain>
    </source>
</reference>
<comment type="caution">
    <text evidence="2">The sequence shown here is derived from an EMBL/GenBank/DDBJ whole genome shotgun (WGS) entry which is preliminary data.</text>
</comment>
<evidence type="ECO:0000313" key="2">
    <source>
        <dbReference type="EMBL" id="RRR70993.1"/>
    </source>
</evidence>
<dbReference type="InterPro" id="IPR001434">
    <property type="entry name" value="OmcB-like_DUF11"/>
</dbReference>
<organism evidence="2 3">
    <name type="scientific">Candidatus Viridilinea halotolerans</name>
    <dbReference type="NCBI Taxonomy" id="2491704"/>
    <lineage>
        <taxon>Bacteria</taxon>
        <taxon>Bacillati</taxon>
        <taxon>Chloroflexota</taxon>
        <taxon>Chloroflexia</taxon>
        <taxon>Chloroflexales</taxon>
        <taxon>Chloroflexineae</taxon>
        <taxon>Oscillochloridaceae</taxon>
        <taxon>Candidatus Viridilinea</taxon>
    </lineage>
</organism>